<keyword evidence="2" id="KW-1185">Reference proteome</keyword>
<dbReference type="RefSeq" id="WP_133989354.1">
    <property type="nucleotide sequence ID" value="NZ_SODV01000001.1"/>
</dbReference>
<evidence type="ECO:0000313" key="2">
    <source>
        <dbReference type="Proteomes" id="UP000294498"/>
    </source>
</evidence>
<dbReference type="OrthoDB" id="800014at2"/>
<dbReference type="EMBL" id="SODV01000001">
    <property type="protein sequence ID" value="TDW99005.1"/>
    <property type="molecule type" value="Genomic_DNA"/>
</dbReference>
<proteinExistence type="predicted"/>
<gene>
    <name evidence="1" type="ORF">EDB95_0012</name>
</gene>
<dbReference type="Proteomes" id="UP000294498">
    <property type="component" value="Unassembled WGS sequence"/>
</dbReference>
<sequence length="101" mass="11314">MNNLQSPALSSIINILEQVMEKITDDSDIVWTRFNTPKEMRQEIASYLESLKKGDLGCLNNISLLFAPTGAFQEHSISNGWSEAYVQMAVFFDQALAAISR</sequence>
<protein>
    <submittedName>
        <fullName evidence="1">Uncharacterized protein</fullName>
    </submittedName>
</protein>
<comment type="caution">
    <text evidence="1">The sequence shown here is derived from an EMBL/GenBank/DDBJ whole genome shotgun (WGS) entry which is preliminary data.</text>
</comment>
<name>A0A4R8DMT4_9BACT</name>
<reference evidence="1 2" key="1">
    <citation type="submission" date="2019-03" db="EMBL/GenBank/DDBJ databases">
        <title>Genomic Encyclopedia of Type Strains, Phase IV (KMG-IV): sequencing the most valuable type-strain genomes for metagenomic binning, comparative biology and taxonomic classification.</title>
        <authorList>
            <person name="Goeker M."/>
        </authorList>
    </citation>
    <scope>NUCLEOTIDE SEQUENCE [LARGE SCALE GENOMIC DNA]</scope>
    <source>
        <strain evidence="1 2">DSM 100059</strain>
    </source>
</reference>
<evidence type="ECO:0000313" key="1">
    <source>
        <dbReference type="EMBL" id="TDW99005.1"/>
    </source>
</evidence>
<organism evidence="1 2">
    <name type="scientific">Dinghuibacter silviterrae</name>
    <dbReference type="NCBI Taxonomy" id="1539049"/>
    <lineage>
        <taxon>Bacteria</taxon>
        <taxon>Pseudomonadati</taxon>
        <taxon>Bacteroidota</taxon>
        <taxon>Chitinophagia</taxon>
        <taxon>Chitinophagales</taxon>
        <taxon>Chitinophagaceae</taxon>
        <taxon>Dinghuibacter</taxon>
    </lineage>
</organism>
<dbReference type="AlphaFoldDB" id="A0A4R8DMT4"/>
<accession>A0A4R8DMT4</accession>